<accession>A0AAV4NUR9</accession>
<dbReference type="AlphaFoldDB" id="A0AAV4NUR9"/>
<organism evidence="1 2">
    <name type="scientific">Caerostris extrusa</name>
    <name type="common">Bark spider</name>
    <name type="synonym">Caerostris bankana</name>
    <dbReference type="NCBI Taxonomy" id="172846"/>
    <lineage>
        <taxon>Eukaryota</taxon>
        <taxon>Metazoa</taxon>
        <taxon>Ecdysozoa</taxon>
        <taxon>Arthropoda</taxon>
        <taxon>Chelicerata</taxon>
        <taxon>Arachnida</taxon>
        <taxon>Araneae</taxon>
        <taxon>Araneomorphae</taxon>
        <taxon>Entelegynae</taxon>
        <taxon>Araneoidea</taxon>
        <taxon>Araneidae</taxon>
        <taxon>Caerostris</taxon>
    </lineage>
</organism>
<protein>
    <submittedName>
        <fullName evidence="1">Uncharacterized protein</fullName>
    </submittedName>
</protein>
<dbReference type="EMBL" id="BPLR01021287">
    <property type="protein sequence ID" value="GIX88050.1"/>
    <property type="molecule type" value="Genomic_DNA"/>
</dbReference>
<gene>
    <name evidence="1" type="ORF">CEXT_616231</name>
</gene>
<proteinExistence type="predicted"/>
<evidence type="ECO:0000313" key="1">
    <source>
        <dbReference type="EMBL" id="GIX88050.1"/>
    </source>
</evidence>
<evidence type="ECO:0000313" key="2">
    <source>
        <dbReference type="Proteomes" id="UP001054945"/>
    </source>
</evidence>
<sequence>MKAAKRKLERYLKRKCTRDLTHVVPNLPRQAGRRGLWGMSCVAHSELSCVRCLRRWRIMGGDRASDADTLGDLKAPCN</sequence>
<keyword evidence="2" id="KW-1185">Reference proteome</keyword>
<dbReference type="Proteomes" id="UP001054945">
    <property type="component" value="Unassembled WGS sequence"/>
</dbReference>
<name>A0AAV4NUR9_CAEEX</name>
<comment type="caution">
    <text evidence="1">The sequence shown here is derived from an EMBL/GenBank/DDBJ whole genome shotgun (WGS) entry which is preliminary data.</text>
</comment>
<reference evidence="1 2" key="1">
    <citation type="submission" date="2021-06" db="EMBL/GenBank/DDBJ databases">
        <title>Caerostris extrusa draft genome.</title>
        <authorList>
            <person name="Kono N."/>
            <person name="Arakawa K."/>
        </authorList>
    </citation>
    <scope>NUCLEOTIDE SEQUENCE [LARGE SCALE GENOMIC DNA]</scope>
</reference>